<organism evidence="1 2">
    <name type="scientific">Glomus cerebriforme</name>
    <dbReference type="NCBI Taxonomy" id="658196"/>
    <lineage>
        <taxon>Eukaryota</taxon>
        <taxon>Fungi</taxon>
        <taxon>Fungi incertae sedis</taxon>
        <taxon>Mucoromycota</taxon>
        <taxon>Glomeromycotina</taxon>
        <taxon>Glomeromycetes</taxon>
        <taxon>Glomerales</taxon>
        <taxon>Glomeraceae</taxon>
        <taxon>Glomus</taxon>
    </lineage>
</organism>
<sequence length="157" mass="18062">MFHFRLNNKKLKLNTSSGDLSFDFNLFLDYSVSEGLVIDQDCWDGEEDTEDVLFHILIRDDDDEIGVILEGVDDVILRRGSVDVILGRGQDGVDEFLSVKGVEDVGEGRLLCGVLEWDESWNDINKDVDKDRLFRGVLGWDDIDESRLFHERKYLFA</sequence>
<comment type="caution">
    <text evidence="1">The sequence shown here is derived from an EMBL/GenBank/DDBJ whole genome shotgun (WGS) entry which is preliminary data.</text>
</comment>
<evidence type="ECO:0000313" key="2">
    <source>
        <dbReference type="Proteomes" id="UP000265703"/>
    </source>
</evidence>
<dbReference type="EMBL" id="QKYT01000553">
    <property type="protein sequence ID" value="RIA83649.1"/>
    <property type="molecule type" value="Genomic_DNA"/>
</dbReference>
<reference evidence="1 2" key="1">
    <citation type="submission" date="2018-06" db="EMBL/GenBank/DDBJ databases">
        <title>Comparative genomics reveals the genomic features of Rhizophagus irregularis, R. cerebriforme, R. diaphanum and Gigaspora rosea, and their symbiotic lifestyle signature.</title>
        <authorList>
            <person name="Morin E."/>
            <person name="San Clemente H."/>
            <person name="Chen E.C.H."/>
            <person name="De La Providencia I."/>
            <person name="Hainaut M."/>
            <person name="Kuo A."/>
            <person name="Kohler A."/>
            <person name="Murat C."/>
            <person name="Tang N."/>
            <person name="Roy S."/>
            <person name="Loubradou J."/>
            <person name="Henrissat B."/>
            <person name="Grigoriev I.V."/>
            <person name="Corradi N."/>
            <person name="Roux C."/>
            <person name="Martin F.M."/>
        </authorList>
    </citation>
    <scope>NUCLEOTIDE SEQUENCE [LARGE SCALE GENOMIC DNA]</scope>
    <source>
        <strain evidence="1 2">DAOM 227022</strain>
    </source>
</reference>
<proteinExistence type="predicted"/>
<keyword evidence="2" id="KW-1185">Reference proteome</keyword>
<evidence type="ECO:0000313" key="1">
    <source>
        <dbReference type="EMBL" id="RIA83649.1"/>
    </source>
</evidence>
<accession>A0A397SFL0</accession>
<dbReference type="AlphaFoldDB" id="A0A397SFL0"/>
<dbReference type="Proteomes" id="UP000265703">
    <property type="component" value="Unassembled WGS sequence"/>
</dbReference>
<protein>
    <submittedName>
        <fullName evidence="1">Uncharacterized protein</fullName>
    </submittedName>
</protein>
<name>A0A397SFL0_9GLOM</name>
<gene>
    <name evidence="1" type="ORF">C1645_833492</name>
</gene>
<dbReference type="PROSITE" id="PS50007">
    <property type="entry name" value="PIPLC_X_DOMAIN"/>
    <property type="match status" value="1"/>
</dbReference>